<dbReference type="SMART" id="SM00448">
    <property type="entry name" value="REC"/>
    <property type="match status" value="1"/>
</dbReference>
<dbReference type="GO" id="GO:0005829">
    <property type="term" value="C:cytosol"/>
    <property type="evidence" value="ECO:0007669"/>
    <property type="project" value="TreeGrafter"/>
</dbReference>
<dbReference type="PROSITE" id="PS50005">
    <property type="entry name" value="TPR"/>
    <property type="match status" value="2"/>
</dbReference>
<dbReference type="EMBL" id="AP027272">
    <property type="protein sequence ID" value="BDX08058.1"/>
    <property type="molecule type" value="Genomic_DNA"/>
</dbReference>
<evidence type="ECO:0000256" key="7">
    <source>
        <dbReference type="PROSITE-ProRule" id="PRU00339"/>
    </source>
</evidence>
<organism evidence="9 10">
    <name type="scientific">Planctobacterium marinum</name>
    <dbReference type="NCBI Taxonomy" id="1631968"/>
    <lineage>
        <taxon>Bacteria</taxon>
        <taxon>Pseudomonadati</taxon>
        <taxon>Pseudomonadota</taxon>
        <taxon>Gammaproteobacteria</taxon>
        <taxon>Alteromonadales</taxon>
        <taxon>Alteromonadaceae</taxon>
        <taxon>Planctobacterium</taxon>
    </lineage>
</organism>
<keyword evidence="10" id="KW-1185">Reference proteome</keyword>
<dbReference type="PROSITE" id="PS50110">
    <property type="entry name" value="RESPONSE_REGULATORY"/>
    <property type="match status" value="1"/>
</dbReference>
<evidence type="ECO:0000256" key="1">
    <source>
        <dbReference type="ARBA" id="ARBA00022553"/>
    </source>
</evidence>
<evidence type="ECO:0000256" key="3">
    <source>
        <dbReference type="ARBA" id="ARBA00023015"/>
    </source>
</evidence>
<feature type="repeat" description="TPR" evidence="7">
    <location>
        <begin position="455"/>
        <end position="488"/>
    </location>
</feature>
<reference evidence="9" key="1">
    <citation type="submission" date="2023-01" db="EMBL/GenBank/DDBJ databases">
        <title>Complete genome sequence of Planctobacterium marinum strain Dej080120_11.</title>
        <authorList>
            <person name="Ueki S."/>
            <person name="Maruyama F."/>
        </authorList>
    </citation>
    <scope>NUCLEOTIDE SEQUENCE</scope>
    <source>
        <strain evidence="9">Dej080120_11</strain>
    </source>
</reference>
<feature type="domain" description="Response regulatory" evidence="8">
    <location>
        <begin position="14"/>
        <end position="133"/>
    </location>
</feature>
<evidence type="ECO:0000259" key="8">
    <source>
        <dbReference type="PROSITE" id="PS50110"/>
    </source>
</evidence>
<keyword evidence="5" id="KW-0804">Transcription</keyword>
<gene>
    <name evidence="9" type="ORF">MACH26_35790</name>
</gene>
<dbReference type="PANTHER" id="PTHR48111:SF4">
    <property type="entry name" value="DNA-BINDING DUAL TRANSCRIPTIONAL REGULATOR OMPR"/>
    <property type="match status" value="1"/>
</dbReference>
<dbReference type="GO" id="GO:0000976">
    <property type="term" value="F:transcription cis-regulatory region binding"/>
    <property type="evidence" value="ECO:0007669"/>
    <property type="project" value="TreeGrafter"/>
</dbReference>
<keyword evidence="4" id="KW-0238">DNA-binding</keyword>
<dbReference type="SUPFAM" id="SSF52172">
    <property type="entry name" value="CheY-like"/>
    <property type="match status" value="1"/>
</dbReference>
<keyword evidence="2" id="KW-0902">Two-component regulatory system</keyword>
<dbReference type="InterPro" id="IPR011006">
    <property type="entry name" value="CheY-like_superfamily"/>
</dbReference>
<dbReference type="InterPro" id="IPR039420">
    <property type="entry name" value="WalR-like"/>
</dbReference>
<dbReference type="KEGG" id="pmaw:MACH26_35790"/>
<keyword evidence="3" id="KW-0805">Transcription regulation</keyword>
<sequence>MFEVPPPKRIDEANAIVIDQQRLIRDTLKSVLVQAGVRDVTVCSNAFEALSACRSKEFDLIFVSFNLNLDKDGFHFLEELKFKSYAKNTTGIVFLSADTDKGLVNSVVEMQPDDFWLKPFDIKGISRRLNFMLEVKQTLHKPLFFADELDYSRAIYYADRLLALTELKEFHPRLLRLKGQCLMTIKEYGDAEKHYREVLKKYRYNWVNIGLAKSLLKQEKFTEAQELIDKLKLRADTRCGIHDLLGQHYLQKGQYEKAYVEIIEAAKLAPRNLERNKRTWELARLNHDPMGQREATINMAKYAKNSIHDSPELTLNVIRSNIDLANYVEESEAGIYLNEAQKYLNELTTNPKLYRKLKSQIDVINARLHSAKGEKGKADAILRQLHKNVSGDVENNLEYNFDLIKAHHEAGNREACIKLLNDSKELVNGNMFSGDILNKYIEQELDERSHIHFTPKELTEMAAAYHTQQKYSQAMRMLDQAFRLSPRNEKLAMNIMKVAASATEKGRLDNDQKRTVSKAIMMLNKVNLVAEEAKLYAFFREQIGEINELDLLSTELA</sequence>
<name>A0AA48KRY2_9ALTE</name>
<proteinExistence type="predicted"/>
<dbReference type="GO" id="GO:0032993">
    <property type="term" value="C:protein-DNA complex"/>
    <property type="evidence" value="ECO:0007669"/>
    <property type="project" value="TreeGrafter"/>
</dbReference>
<protein>
    <recommendedName>
        <fullName evidence="8">Response regulatory domain-containing protein</fullName>
    </recommendedName>
</protein>
<dbReference type="GO" id="GO:0006355">
    <property type="term" value="P:regulation of DNA-templated transcription"/>
    <property type="evidence" value="ECO:0007669"/>
    <property type="project" value="TreeGrafter"/>
</dbReference>
<dbReference type="AlphaFoldDB" id="A0AA48KRY2"/>
<dbReference type="Gene3D" id="3.40.50.2300">
    <property type="match status" value="1"/>
</dbReference>
<evidence type="ECO:0000256" key="5">
    <source>
        <dbReference type="ARBA" id="ARBA00023163"/>
    </source>
</evidence>
<dbReference type="PANTHER" id="PTHR48111">
    <property type="entry name" value="REGULATOR OF RPOS"/>
    <property type="match status" value="1"/>
</dbReference>
<dbReference type="Gene3D" id="1.25.40.10">
    <property type="entry name" value="Tetratricopeptide repeat domain"/>
    <property type="match status" value="2"/>
</dbReference>
<dbReference type="Pfam" id="PF00072">
    <property type="entry name" value="Response_reg"/>
    <property type="match status" value="1"/>
</dbReference>
<dbReference type="GO" id="GO:0000156">
    <property type="term" value="F:phosphorelay response regulator activity"/>
    <property type="evidence" value="ECO:0007669"/>
    <property type="project" value="TreeGrafter"/>
</dbReference>
<keyword evidence="1" id="KW-0597">Phosphoprotein</keyword>
<dbReference type="SUPFAM" id="SSF48452">
    <property type="entry name" value="TPR-like"/>
    <property type="match status" value="1"/>
</dbReference>
<evidence type="ECO:0000313" key="9">
    <source>
        <dbReference type="EMBL" id="BDX08058.1"/>
    </source>
</evidence>
<dbReference type="Proteomes" id="UP001333710">
    <property type="component" value="Chromosome"/>
</dbReference>
<dbReference type="SMART" id="SM00028">
    <property type="entry name" value="TPR"/>
    <property type="match status" value="3"/>
</dbReference>
<keyword evidence="7" id="KW-0802">TPR repeat</keyword>
<accession>A0AA48KRY2</accession>
<comment type="caution">
    <text evidence="6">Lacks conserved residue(s) required for the propagation of feature annotation.</text>
</comment>
<dbReference type="InterPro" id="IPR019734">
    <property type="entry name" value="TPR_rpt"/>
</dbReference>
<dbReference type="InterPro" id="IPR001789">
    <property type="entry name" value="Sig_transdc_resp-reg_receiver"/>
</dbReference>
<evidence type="ECO:0000313" key="10">
    <source>
        <dbReference type="Proteomes" id="UP001333710"/>
    </source>
</evidence>
<dbReference type="InterPro" id="IPR011990">
    <property type="entry name" value="TPR-like_helical_dom_sf"/>
</dbReference>
<evidence type="ECO:0000256" key="4">
    <source>
        <dbReference type="ARBA" id="ARBA00023125"/>
    </source>
</evidence>
<dbReference type="RefSeq" id="WP_338294143.1">
    <property type="nucleotide sequence ID" value="NZ_AP027272.1"/>
</dbReference>
<evidence type="ECO:0000256" key="2">
    <source>
        <dbReference type="ARBA" id="ARBA00023012"/>
    </source>
</evidence>
<feature type="repeat" description="TPR" evidence="7">
    <location>
        <begin position="239"/>
        <end position="272"/>
    </location>
</feature>
<evidence type="ECO:0000256" key="6">
    <source>
        <dbReference type="PROSITE-ProRule" id="PRU00169"/>
    </source>
</evidence>